<gene>
    <name evidence="4" type="ORF">GDO81_012071</name>
</gene>
<dbReference type="InterPro" id="IPR011001">
    <property type="entry name" value="Saposin-like"/>
</dbReference>
<evidence type="ECO:0000256" key="2">
    <source>
        <dbReference type="SAM" id="SignalP"/>
    </source>
</evidence>
<sequence>MREQSLDGFMLLLLILVGFIQSSNSRALLHPDKESKDELQVSRQRFSCIGCVVIVSLIEQLAQVHNSTAQEAMKFLCSYLPEEGGIRGICILVSDLFGPDLIKLLNQKLKADVICYAIKLCKTELHQPVCHLYEKPALGLKITIKQAEDVVRKSNYMQNNETFPGVLLKICSLPLFRMICKTIESSVPAEDYDQDKFSAFPSLRGYHWRGRDCNDMNSSIYPGRSPKDWDSQQDSNCNGILGFDMEDGLSYEKKFCEGTDSRGIIILGDSAAAHFHIPPEWMTPLNMSKNSFSNLALAISNELDWPQFSMYTGFQNSTIGGWTQSLYLRLRDWNRCNHRDYQNIARNGGSSRNLEHFLKSMTRDQQLDKPAVVFYAMIGNDVCNESPDTLNHMTTPEDMRAYVMNELKYLDMNLPKGSHVILMSLADGRSLWNNLHDRYHPLGQLNKDITYEQFYGFLTCMKSNPCEGWMTKNETLRNLTTERAEQLSNVLQEISTSAKFNNFGLGYFENLYQKVIAKWKSLGGQPWELMEPIDGFHPNQIASAIGAEVIWEELLQKQPDIFGKQNPFNEEIVKIFGDQGGH</sequence>
<keyword evidence="5" id="KW-1185">Reference proteome</keyword>
<evidence type="ECO:0000256" key="1">
    <source>
        <dbReference type="ARBA" id="ARBA00023157"/>
    </source>
</evidence>
<dbReference type="Gene3D" id="3.40.50.1110">
    <property type="entry name" value="SGNH hydrolase"/>
    <property type="match status" value="1"/>
</dbReference>
<reference evidence="4" key="1">
    <citation type="thesis" date="2020" institute="ProQuest LLC" country="789 East Eisenhower Parkway, Ann Arbor, MI, USA">
        <title>Comparative Genomics and Chromosome Evolution.</title>
        <authorList>
            <person name="Mudd A.B."/>
        </authorList>
    </citation>
    <scope>NUCLEOTIDE SEQUENCE</scope>
    <source>
        <strain evidence="4">237g6f4</strain>
        <tissue evidence="4">Blood</tissue>
    </source>
</reference>
<proteinExistence type="predicted"/>
<dbReference type="PROSITE" id="PS50015">
    <property type="entry name" value="SAP_B"/>
    <property type="match status" value="1"/>
</dbReference>
<dbReference type="InterPro" id="IPR008139">
    <property type="entry name" value="SaposinB_dom"/>
</dbReference>
<dbReference type="InterPro" id="IPR048593">
    <property type="entry name" value="AOAH_Saposin_N"/>
</dbReference>
<evidence type="ECO:0000259" key="3">
    <source>
        <dbReference type="PROSITE" id="PS50015"/>
    </source>
</evidence>
<comment type="caution">
    <text evidence="4">The sequence shown here is derived from an EMBL/GenBank/DDBJ whole genome shotgun (WGS) entry which is preliminary data.</text>
</comment>
<organism evidence="4 5">
    <name type="scientific">Engystomops pustulosus</name>
    <name type="common">Tungara frog</name>
    <name type="synonym">Physalaemus pustulosus</name>
    <dbReference type="NCBI Taxonomy" id="76066"/>
    <lineage>
        <taxon>Eukaryota</taxon>
        <taxon>Metazoa</taxon>
        <taxon>Chordata</taxon>
        <taxon>Craniata</taxon>
        <taxon>Vertebrata</taxon>
        <taxon>Euteleostomi</taxon>
        <taxon>Amphibia</taxon>
        <taxon>Batrachia</taxon>
        <taxon>Anura</taxon>
        <taxon>Neobatrachia</taxon>
        <taxon>Hyloidea</taxon>
        <taxon>Leptodactylidae</taxon>
        <taxon>Leiuperinae</taxon>
        <taxon>Engystomops</taxon>
    </lineage>
</organism>
<accession>A0AAV7BIS9</accession>
<dbReference type="GO" id="GO:0005509">
    <property type="term" value="F:calcium ion binding"/>
    <property type="evidence" value="ECO:0007669"/>
    <property type="project" value="TreeGrafter"/>
</dbReference>
<dbReference type="GO" id="GO:0050728">
    <property type="term" value="P:negative regulation of inflammatory response"/>
    <property type="evidence" value="ECO:0007669"/>
    <property type="project" value="TreeGrafter"/>
</dbReference>
<dbReference type="GO" id="GO:0009104">
    <property type="term" value="P:lipopolysaccharide catabolic process"/>
    <property type="evidence" value="ECO:0007669"/>
    <property type="project" value="TreeGrafter"/>
</dbReference>
<keyword evidence="1" id="KW-1015">Disulfide bond</keyword>
<dbReference type="PANTHER" id="PTHR15010:SF0">
    <property type="entry name" value="ACYLOXYACYL HYDROLASE"/>
    <property type="match status" value="1"/>
</dbReference>
<dbReference type="Pfam" id="PF00657">
    <property type="entry name" value="Lipase_GDSL"/>
    <property type="match status" value="1"/>
</dbReference>
<dbReference type="InterPro" id="IPR001087">
    <property type="entry name" value="GDSL"/>
</dbReference>
<dbReference type="EMBL" id="WNYA01000005">
    <property type="protein sequence ID" value="KAG8572517.1"/>
    <property type="molecule type" value="Genomic_DNA"/>
</dbReference>
<feature type="signal peptide" evidence="2">
    <location>
        <begin position="1"/>
        <end position="25"/>
    </location>
</feature>
<dbReference type="SMART" id="SM00741">
    <property type="entry name" value="SapB"/>
    <property type="match status" value="1"/>
</dbReference>
<dbReference type="AlphaFoldDB" id="A0AAV7BIS9"/>
<feature type="chain" id="PRO_5044715687" description="Saposin B-type domain-containing protein" evidence="2">
    <location>
        <begin position="26"/>
        <end position="582"/>
    </location>
</feature>
<evidence type="ECO:0000313" key="5">
    <source>
        <dbReference type="Proteomes" id="UP000824782"/>
    </source>
</evidence>
<name>A0AAV7BIS9_ENGPU</name>
<dbReference type="GO" id="GO:0050528">
    <property type="term" value="F:acyloxyacyl hydrolase activity"/>
    <property type="evidence" value="ECO:0007669"/>
    <property type="project" value="InterPro"/>
</dbReference>
<dbReference type="EMBL" id="WNYA01000005">
    <property type="protein sequence ID" value="KAG8572518.1"/>
    <property type="molecule type" value="Genomic_DNA"/>
</dbReference>
<keyword evidence="2" id="KW-0732">Signal</keyword>
<dbReference type="InterPro" id="IPR039676">
    <property type="entry name" value="AOAH"/>
</dbReference>
<dbReference type="SUPFAM" id="SSF47862">
    <property type="entry name" value="Saposin"/>
    <property type="match status" value="1"/>
</dbReference>
<protein>
    <recommendedName>
        <fullName evidence="3">Saposin B-type domain-containing protein</fullName>
    </recommendedName>
</protein>
<dbReference type="PANTHER" id="PTHR15010">
    <property type="entry name" value="ACYLOXYACYL HYDROLASE"/>
    <property type="match status" value="1"/>
</dbReference>
<dbReference type="Proteomes" id="UP000824782">
    <property type="component" value="Unassembled WGS sequence"/>
</dbReference>
<feature type="domain" description="Saposin B-type" evidence="3">
    <location>
        <begin position="44"/>
        <end position="125"/>
    </location>
</feature>
<dbReference type="SUPFAM" id="SSF52266">
    <property type="entry name" value="SGNH hydrolase"/>
    <property type="match status" value="1"/>
</dbReference>
<dbReference type="InterPro" id="IPR036514">
    <property type="entry name" value="SGNH_hydro_sf"/>
</dbReference>
<dbReference type="Pfam" id="PF20825">
    <property type="entry name" value="Saposin"/>
    <property type="match status" value="1"/>
</dbReference>
<dbReference type="Gene3D" id="1.10.225.10">
    <property type="entry name" value="Saposin-like"/>
    <property type="match status" value="1"/>
</dbReference>
<evidence type="ECO:0000313" key="4">
    <source>
        <dbReference type="EMBL" id="KAG8572517.1"/>
    </source>
</evidence>